<dbReference type="InterPro" id="IPR050624">
    <property type="entry name" value="HTH-type_Tx_Regulator"/>
</dbReference>
<dbReference type="GO" id="GO:0003677">
    <property type="term" value="F:DNA binding"/>
    <property type="evidence" value="ECO:0007669"/>
    <property type="project" value="UniProtKB-UniRule"/>
</dbReference>
<dbReference type="Proteomes" id="UP000178622">
    <property type="component" value="Unassembled WGS sequence"/>
</dbReference>
<dbReference type="Pfam" id="PF14278">
    <property type="entry name" value="TetR_C_8"/>
    <property type="match status" value="1"/>
</dbReference>
<keyword evidence="1 2" id="KW-0238">DNA-binding</keyword>
<evidence type="ECO:0000313" key="4">
    <source>
        <dbReference type="EMBL" id="OFI49482.1"/>
    </source>
</evidence>
<comment type="caution">
    <text evidence="4">The sequence shown here is derived from an EMBL/GenBank/DDBJ whole genome shotgun (WGS) entry which is preliminary data.</text>
</comment>
<organism evidence="4 5">
    <name type="scientific">Floricoccus tropicus</name>
    <dbReference type="NCBI Taxonomy" id="1859473"/>
    <lineage>
        <taxon>Bacteria</taxon>
        <taxon>Bacillati</taxon>
        <taxon>Bacillota</taxon>
        <taxon>Bacilli</taxon>
        <taxon>Lactobacillales</taxon>
        <taxon>Streptococcaceae</taxon>
        <taxon>Floricoccus</taxon>
    </lineage>
</organism>
<keyword evidence="5" id="KW-1185">Reference proteome</keyword>
<dbReference type="InterPro" id="IPR001647">
    <property type="entry name" value="HTH_TetR"/>
</dbReference>
<proteinExistence type="predicted"/>
<feature type="domain" description="HTH tetR-type" evidence="3">
    <location>
        <begin position="7"/>
        <end position="67"/>
    </location>
</feature>
<dbReference type="InterPro" id="IPR009057">
    <property type="entry name" value="Homeodomain-like_sf"/>
</dbReference>
<dbReference type="Pfam" id="PF00440">
    <property type="entry name" value="TetR_N"/>
    <property type="match status" value="1"/>
</dbReference>
<name>A0A1E8GMM4_9LACT</name>
<dbReference type="PROSITE" id="PS50977">
    <property type="entry name" value="HTH_TETR_2"/>
    <property type="match status" value="1"/>
</dbReference>
<dbReference type="Gene3D" id="1.10.357.10">
    <property type="entry name" value="Tetracycline Repressor, domain 2"/>
    <property type="match status" value="1"/>
</dbReference>
<sequence>MNIDKATITKRKIKRALLDCMEDKKFDLITVNDIVTKASVNRSTFYRYYDDKYALLDEIELAVIKHINQYRDSNAIYIEGKGYINSQNIISMLRHLKKFDFIINRLLSFNGDQLFEIRLRNQLSQQFYKSIKVTTSNEKLELIKDFLGHIVIGTFRYWTSQDENMSEEDLSQVIEDLLTSGFMKAVENAQEN</sequence>
<accession>A0A1E8GMM4</accession>
<dbReference type="InterPro" id="IPR039532">
    <property type="entry name" value="TetR_C_Firmicutes"/>
</dbReference>
<dbReference type="SUPFAM" id="SSF46689">
    <property type="entry name" value="Homeodomain-like"/>
    <property type="match status" value="1"/>
</dbReference>
<evidence type="ECO:0000256" key="2">
    <source>
        <dbReference type="PROSITE-ProRule" id="PRU00335"/>
    </source>
</evidence>
<protein>
    <recommendedName>
        <fullName evidence="3">HTH tetR-type domain-containing protein</fullName>
    </recommendedName>
</protein>
<reference evidence="5" key="1">
    <citation type="submission" date="2016-09" db="EMBL/GenBank/DDBJ databases">
        <title>Draft genome sequence of a novel species of the family Streptococcaceae isolated from flowers.</title>
        <authorList>
            <person name="Chuah L.-O."/>
            <person name="Yap K.-P."/>
            <person name="Thong K.L."/>
            <person name="Liong M.T."/>
            <person name="Ahmad R."/>
            <person name="Rusul G."/>
        </authorList>
    </citation>
    <scope>NUCLEOTIDE SEQUENCE [LARGE SCALE GENOMIC DNA]</scope>
    <source>
        <strain evidence="5">DF1</strain>
    </source>
</reference>
<evidence type="ECO:0000256" key="1">
    <source>
        <dbReference type="ARBA" id="ARBA00023125"/>
    </source>
</evidence>
<dbReference type="STRING" id="1859473.BG261_02575"/>
<gene>
    <name evidence="4" type="ORF">BG261_02575</name>
</gene>
<dbReference type="EMBL" id="MKIR01000012">
    <property type="protein sequence ID" value="OFI49482.1"/>
    <property type="molecule type" value="Genomic_DNA"/>
</dbReference>
<dbReference type="OrthoDB" id="9810250at2"/>
<dbReference type="PANTHER" id="PTHR43479:SF7">
    <property type="entry name" value="TETR-FAMILY TRANSCRIPTIONAL REGULATOR"/>
    <property type="match status" value="1"/>
</dbReference>
<dbReference type="PANTHER" id="PTHR43479">
    <property type="entry name" value="ACREF/ENVCD OPERON REPRESSOR-RELATED"/>
    <property type="match status" value="1"/>
</dbReference>
<evidence type="ECO:0000259" key="3">
    <source>
        <dbReference type="PROSITE" id="PS50977"/>
    </source>
</evidence>
<evidence type="ECO:0000313" key="5">
    <source>
        <dbReference type="Proteomes" id="UP000178622"/>
    </source>
</evidence>
<dbReference type="AlphaFoldDB" id="A0A1E8GMM4"/>
<dbReference type="RefSeq" id="WP_070792000.1">
    <property type="nucleotide sequence ID" value="NZ_MKIR01000012.1"/>
</dbReference>
<feature type="DNA-binding region" description="H-T-H motif" evidence="2">
    <location>
        <begin position="30"/>
        <end position="49"/>
    </location>
</feature>